<dbReference type="GO" id="GO:0046872">
    <property type="term" value="F:metal ion binding"/>
    <property type="evidence" value="ECO:0007669"/>
    <property type="project" value="UniProtKB-UniRule"/>
</dbReference>
<dbReference type="Gene3D" id="1.10.1060.10">
    <property type="entry name" value="Alpha-helical ferredoxin"/>
    <property type="match status" value="1"/>
</dbReference>
<dbReference type="STRING" id="323098.Nwi_2579"/>
<name>Q3SPF9_NITWN</name>
<dbReference type="Proteomes" id="UP000002531">
    <property type="component" value="Chromosome"/>
</dbReference>
<dbReference type="SUPFAM" id="SSF54862">
    <property type="entry name" value="4Fe-4S ferredoxins"/>
    <property type="match status" value="1"/>
</dbReference>
<dbReference type="Pfam" id="PF02754">
    <property type="entry name" value="CCG"/>
    <property type="match status" value="2"/>
</dbReference>
<comment type="catalytic activity">
    <reaction evidence="6">
        <text>(R)-lactate + A = pyruvate + AH2</text>
        <dbReference type="Rhea" id="RHEA:15089"/>
        <dbReference type="ChEBI" id="CHEBI:13193"/>
        <dbReference type="ChEBI" id="CHEBI:15361"/>
        <dbReference type="ChEBI" id="CHEBI:16004"/>
        <dbReference type="ChEBI" id="CHEBI:17499"/>
    </reaction>
</comment>
<protein>
    <recommendedName>
        <fullName evidence="6">Glycolate oxidase iron-sulfur subunit</fullName>
        <ecNumber evidence="6">1.1.99.14</ecNumber>
    </recommendedName>
</protein>
<dbReference type="GO" id="GO:0019154">
    <property type="term" value="F:glycolate dehydrogenase activity"/>
    <property type="evidence" value="ECO:0007669"/>
    <property type="project" value="UniProtKB-EC"/>
</dbReference>
<dbReference type="EC" id="1.1.99.14" evidence="6"/>
<keyword evidence="1 6" id="KW-0004">4Fe-4S</keyword>
<dbReference type="PANTHER" id="PTHR32479">
    <property type="entry name" value="GLYCOLATE OXIDASE IRON-SULFUR SUBUNIT"/>
    <property type="match status" value="1"/>
</dbReference>
<comment type="catalytic activity">
    <reaction evidence="6">
        <text>glycolate + A = glyoxylate + AH2</text>
        <dbReference type="Rhea" id="RHEA:21264"/>
        <dbReference type="ChEBI" id="CHEBI:13193"/>
        <dbReference type="ChEBI" id="CHEBI:17499"/>
        <dbReference type="ChEBI" id="CHEBI:29805"/>
        <dbReference type="ChEBI" id="CHEBI:36655"/>
        <dbReference type="EC" id="1.1.99.14"/>
    </reaction>
</comment>
<dbReference type="AlphaFoldDB" id="Q3SPF9"/>
<keyword evidence="6" id="KW-0249">Electron transport</keyword>
<accession>Q3SPF9</accession>
<evidence type="ECO:0000256" key="6">
    <source>
        <dbReference type="PIRNR" id="PIRNR000139"/>
    </source>
</evidence>
<dbReference type="PIRSF" id="PIRSF000139">
    <property type="entry name" value="Glc_ox_4Fe-4S"/>
    <property type="match status" value="1"/>
</dbReference>
<evidence type="ECO:0000313" key="8">
    <source>
        <dbReference type="EMBL" id="ABA05832.1"/>
    </source>
</evidence>
<reference evidence="8 9" key="1">
    <citation type="journal article" date="2006" name="Appl. Environ. Microbiol.">
        <title>Genome sequence of the chemolithoautotrophic nitrite-oxidizing bacterium Nitrobacter winogradskyi Nb-255.</title>
        <authorList>
            <person name="Starkenburg S.R."/>
            <person name="Chain P.S."/>
            <person name="Sayavedra-Soto L.A."/>
            <person name="Hauser L."/>
            <person name="Land M.L."/>
            <person name="Larimer F.W."/>
            <person name="Malfatti S.A."/>
            <person name="Klotz M.G."/>
            <person name="Bottomley P.J."/>
            <person name="Arp D.J."/>
            <person name="Hickey W.J."/>
        </authorList>
    </citation>
    <scope>NUCLEOTIDE SEQUENCE [LARGE SCALE GENOMIC DNA]</scope>
    <source>
        <strain evidence="9">ATCC 25391 / DSM 10237 / CIP 104748 / NCIMB 11846 / Nb-255</strain>
    </source>
</reference>
<keyword evidence="2 6" id="KW-0479">Metal-binding</keyword>
<dbReference type="InterPro" id="IPR004017">
    <property type="entry name" value="Cys_rich_dom"/>
</dbReference>
<keyword evidence="5 6" id="KW-0411">Iron-sulfur</keyword>
<sequence length="437" mass="47168">MRTEFTPAQLSDPDIAEADKILRKCVHCGFCTATCPTYVLLGDELDSPRGRIYLIKQMLEHDEPPTAEVVKHIDRCLSCLACMTTCPSGVNYMHLVDQARVRIEKDYARPVSERLLRAVLAFVLPRPKVFRASLILARLARPFAALLPGAKGSVTPTLPRRIKAMLALAPASLPAPGAAAGRVFPATGKRRGRVALLQGCAQQVLAPRINEAAIRLLTRHGVEVVLVADEQCCGALAYHMGDDRDALARARANIKAWTREAERGGLDAILITTSGCGTVIKDYGYLLREDRDFAGPAARVSSLAKDITEYIASLDLPASGSRSELVIAYHSACSLQHGQKITQLPKDLLFKNGFVVKDIPESHLCCGSAGTYNILQPDIADRLRDRKVANIASVKPDMIAAGNIGCMIQIAGGTSVPVVHTIELLDWATGGPRPGLN</sequence>
<keyword evidence="9" id="KW-1185">Reference proteome</keyword>
<dbReference type="InterPro" id="IPR012257">
    <property type="entry name" value="Glc_ox_4Fe-4S"/>
</dbReference>
<dbReference type="FunFam" id="1.10.1060.10:FF:000012">
    <property type="entry name" value="Glycolate oxidase iron-sulfur subunit"/>
    <property type="match status" value="1"/>
</dbReference>
<dbReference type="PANTHER" id="PTHR32479:SF17">
    <property type="entry name" value="GLYCOLATE OXIDASE IRON-SULFUR SUBUNIT"/>
    <property type="match status" value="1"/>
</dbReference>
<dbReference type="InterPro" id="IPR017900">
    <property type="entry name" value="4Fe4S_Fe_S_CS"/>
</dbReference>
<evidence type="ECO:0000259" key="7">
    <source>
        <dbReference type="PROSITE" id="PS51379"/>
    </source>
</evidence>
<dbReference type="GO" id="GO:0051539">
    <property type="term" value="F:4 iron, 4 sulfur cluster binding"/>
    <property type="evidence" value="ECO:0007669"/>
    <property type="project" value="UniProtKB-UniRule"/>
</dbReference>
<comment type="function">
    <text evidence="6">Component of a complex that catalyzes the oxidation of glycolate to glyoxylate.</text>
</comment>
<dbReference type="NCBIfam" id="NF008434">
    <property type="entry name" value="PRK11274.1"/>
    <property type="match status" value="1"/>
</dbReference>
<evidence type="ECO:0000256" key="2">
    <source>
        <dbReference type="ARBA" id="ARBA00022723"/>
    </source>
</evidence>
<evidence type="ECO:0000256" key="3">
    <source>
        <dbReference type="ARBA" id="ARBA00022737"/>
    </source>
</evidence>
<dbReference type="InterPro" id="IPR009051">
    <property type="entry name" value="Helical_ferredxn"/>
</dbReference>
<feature type="domain" description="4Fe-4S ferredoxin-type" evidence="7">
    <location>
        <begin position="14"/>
        <end position="45"/>
    </location>
</feature>
<keyword evidence="4 6" id="KW-0408">Iron</keyword>
<dbReference type="OrthoDB" id="9765258at2"/>
<dbReference type="EMBL" id="CP000115">
    <property type="protein sequence ID" value="ABA05832.1"/>
    <property type="molecule type" value="Genomic_DNA"/>
</dbReference>
<dbReference type="Pfam" id="PF13183">
    <property type="entry name" value="Fer4_8"/>
    <property type="match status" value="1"/>
</dbReference>
<organism evidence="8 9">
    <name type="scientific">Nitrobacter winogradskyi (strain ATCC 25391 / DSM 10237 / CIP 104748 / NCIMB 11846 / Nb-255)</name>
    <dbReference type="NCBI Taxonomy" id="323098"/>
    <lineage>
        <taxon>Bacteria</taxon>
        <taxon>Pseudomonadati</taxon>
        <taxon>Pseudomonadota</taxon>
        <taxon>Alphaproteobacteria</taxon>
        <taxon>Hyphomicrobiales</taxon>
        <taxon>Nitrobacteraceae</taxon>
        <taxon>Nitrobacter</taxon>
    </lineage>
</organism>
<dbReference type="eggNOG" id="COG0247">
    <property type="taxonomic scope" value="Bacteria"/>
</dbReference>
<dbReference type="RefSeq" id="WP_011315783.1">
    <property type="nucleotide sequence ID" value="NC_007406.1"/>
</dbReference>
<comment type="cofactor">
    <cofactor evidence="6">
        <name>[4Fe-4S] cluster</name>
        <dbReference type="ChEBI" id="CHEBI:49883"/>
    </cofactor>
    <text evidence="6">Binds 2 [4Fe-4S] clusters.</text>
</comment>
<evidence type="ECO:0000313" key="9">
    <source>
        <dbReference type="Proteomes" id="UP000002531"/>
    </source>
</evidence>
<dbReference type="KEGG" id="nwi:Nwi_2579"/>
<evidence type="ECO:0000256" key="1">
    <source>
        <dbReference type="ARBA" id="ARBA00022485"/>
    </source>
</evidence>
<keyword evidence="6" id="KW-0813">Transport</keyword>
<dbReference type="PROSITE" id="PS51379">
    <property type="entry name" value="4FE4S_FER_2"/>
    <property type="match status" value="2"/>
</dbReference>
<keyword evidence="3" id="KW-0677">Repeat</keyword>
<dbReference type="PROSITE" id="PS00198">
    <property type="entry name" value="4FE4S_FER_1"/>
    <property type="match status" value="2"/>
</dbReference>
<feature type="domain" description="4Fe-4S ferredoxin-type" evidence="7">
    <location>
        <begin position="67"/>
        <end position="96"/>
    </location>
</feature>
<gene>
    <name evidence="8" type="ordered locus">Nwi_2579</name>
</gene>
<proteinExistence type="predicted"/>
<evidence type="ECO:0000256" key="4">
    <source>
        <dbReference type="ARBA" id="ARBA00023004"/>
    </source>
</evidence>
<dbReference type="InterPro" id="IPR017896">
    <property type="entry name" value="4Fe4S_Fe-S-bd"/>
</dbReference>
<dbReference type="HOGENOM" id="CLU_023081_0_0_5"/>
<evidence type="ECO:0000256" key="5">
    <source>
        <dbReference type="ARBA" id="ARBA00023014"/>
    </source>
</evidence>